<dbReference type="NCBIfam" id="NF008131">
    <property type="entry name" value="PRK10879.1"/>
    <property type="match status" value="1"/>
</dbReference>
<evidence type="ECO:0000256" key="6">
    <source>
        <dbReference type="ARBA" id="ARBA00022723"/>
    </source>
</evidence>
<dbReference type="Pfam" id="PF05195">
    <property type="entry name" value="AMP_N"/>
    <property type="match status" value="1"/>
</dbReference>
<dbReference type="SUPFAM" id="SSF55920">
    <property type="entry name" value="Creatinase/aminopeptidase"/>
    <property type="match status" value="1"/>
</dbReference>
<keyword evidence="8" id="KW-0482">Metalloprotease</keyword>
<evidence type="ECO:0000256" key="2">
    <source>
        <dbReference type="ARBA" id="ARBA00001936"/>
    </source>
</evidence>
<dbReference type="PANTHER" id="PTHR43226:SF4">
    <property type="entry name" value="XAA-PRO AMINOPEPTIDASE 3"/>
    <property type="match status" value="1"/>
</dbReference>
<dbReference type="STRING" id="1798182.GA0061081_1207"/>
<evidence type="ECO:0000256" key="11">
    <source>
        <dbReference type="ARBA" id="ARBA00075356"/>
    </source>
</evidence>
<dbReference type="SUPFAM" id="SSF53092">
    <property type="entry name" value="Creatinase/prolidase N-terminal domain"/>
    <property type="match status" value="1"/>
</dbReference>
<evidence type="ECO:0000256" key="13">
    <source>
        <dbReference type="RuleBase" id="RU000590"/>
    </source>
</evidence>
<comment type="catalytic activity">
    <reaction evidence="1">
        <text>Release of any N-terminal amino acid, including proline, that is linked to proline, even from a dipeptide or tripeptide.</text>
        <dbReference type="EC" id="3.4.11.9"/>
    </reaction>
</comment>
<dbReference type="InterPro" id="IPR029149">
    <property type="entry name" value="Creatin/AminoP/Spt16_N"/>
</dbReference>
<dbReference type="GO" id="GO:0030145">
    <property type="term" value="F:manganese ion binding"/>
    <property type="evidence" value="ECO:0007669"/>
    <property type="project" value="InterPro"/>
</dbReference>
<dbReference type="InterPro" id="IPR036005">
    <property type="entry name" value="Creatinase/aminopeptidase-like"/>
</dbReference>
<dbReference type="SMART" id="SM01011">
    <property type="entry name" value="AMP_N"/>
    <property type="match status" value="1"/>
</dbReference>
<evidence type="ECO:0000256" key="4">
    <source>
        <dbReference type="ARBA" id="ARBA00012574"/>
    </source>
</evidence>
<dbReference type="Pfam" id="PF00557">
    <property type="entry name" value="Peptidase_M24"/>
    <property type="match status" value="1"/>
</dbReference>
<evidence type="ECO:0000256" key="12">
    <source>
        <dbReference type="ARBA" id="ARBA00081411"/>
    </source>
</evidence>
<comment type="cofactor">
    <cofactor evidence="2">
        <name>Mn(2+)</name>
        <dbReference type="ChEBI" id="CHEBI:29035"/>
    </cofactor>
</comment>
<dbReference type="EMBL" id="FMAQ01000020">
    <property type="protein sequence ID" value="SCC32901.1"/>
    <property type="molecule type" value="Genomic_DNA"/>
</dbReference>
<keyword evidence="5" id="KW-0645">Protease</keyword>
<sequence length="439" mass="50094">MINSNIKIELLARREKLLSQMATNSIALFFAAPEMARSNDTHYPYRQNSDFWYFTFFAEPEAVFAVIKQQDNIPKYVLFNRKKERLAETWTGYRLGQQAALDAIWVDEAYPFDELDTVLPDLLNGKTIIYHAAQQYVYADNFVDNAMRRLRQGYRTNLSVPNCIIDWRPIVHEMRMFKSDFEMAILRQACQISAKAHIRAMQKCKPTMFEYQLEAEILHEFAWHGARAPAYNTIVGSGNNGCILHYENNNEQLKAGDLVLIDAGCEYQYYAGDITRTFPINGQFSQAQREIYDIVLASQYQAIKLLKPGTSIMEVNHYVVRTMVEGLVRLGIMHGDIDTLIADKAYSTFYMHGLGHWLGIDVHDVGSNRDRILAPGMVLTVEPGLYINKDADVPAQYKGIGIRIEDNILITQSGNEVLTSDVPKSPEEIEKLMGNKLAH</sequence>
<dbReference type="GO" id="GO:0070006">
    <property type="term" value="F:metalloaminopeptidase activity"/>
    <property type="evidence" value="ECO:0007669"/>
    <property type="project" value="InterPro"/>
</dbReference>
<keyword evidence="9" id="KW-0464">Manganese</keyword>
<evidence type="ECO:0000256" key="9">
    <source>
        <dbReference type="ARBA" id="ARBA00023211"/>
    </source>
</evidence>
<dbReference type="Proteomes" id="UP000199670">
    <property type="component" value="Unassembled WGS sequence"/>
</dbReference>
<proteinExistence type="inferred from homology"/>
<dbReference type="AlphaFoldDB" id="A0A1C4DNN2"/>
<dbReference type="Gene3D" id="3.90.230.10">
    <property type="entry name" value="Creatinase/methionine aminopeptidase superfamily"/>
    <property type="match status" value="1"/>
</dbReference>
<evidence type="ECO:0000256" key="7">
    <source>
        <dbReference type="ARBA" id="ARBA00022801"/>
    </source>
</evidence>
<evidence type="ECO:0000256" key="10">
    <source>
        <dbReference type="ARBA" id="ARBA00069363"/>
    </source>
</evidence>
<dbReference type="GO" id="GO:0006508">
    <property type="term" value="P:proteolysis"/>
    <property type="evidence" value="ECO:0007669"/>
    <property type="project" value="UniProtKB-KW"/>
</dbReference>
<dbReference type="Gene3D" id="3.40.350.10">
    <property type="entry name" value="Creatinase/prolidase N-terminal domain"/>
    <property type="match status" value="1"/>
</dbReference>
<dbReference type="PANTHER" id="PTHR43226">
    <property type="entry name" value="XAA-PRO AMINOPEPTIDASE 3"/>
    <property type="match status" value="1"/>
</dbReference>
<dbReference type="InterPro" id="IPR001131">
    <property type="entry name" value="Peptidase_M24B_aminopep-P_CS"/>
</dbReference>
<dbReference type="CDD" id="cd01087">
    <property type="entry name" value="Prolidase"/>
    <property type="match status" value="1"/>
</dbReference>
<evidence type="ECO:0000259" key="14">
    <source>
        <dbReference type="SMART" id="SM01011"/>
    </source>
</evidence>
<evidence type="ECO:0000256" key="8">
    <source>
        <dbReference type="ARBA" id="ARBA00023049"/>
    </source>
</evidence>
<keyword evidence="16" id="KW-1185">Reference proteome</keyword>
<dbReference type="PROSITE" id="PS00491">
    <property type="entry name" value="PROLINE_PEPTIDASE"/>
    <property type="match status" value="1"/>
</dbReference>
<organism evidence="15 16">
    <name type="scientific">Gilliamella bombicola</name>
    <dbReference type="NCBI Taxonomy" id="1798182"/>
    <lineage>
        <taxon>Bacteria</taxon>
        <taxon>Pseudomonadati</taxon>
        <taxon>Pseudomonadota</taxon>
        <taxon>Gammaproteobacteria</taxon>
        <taxon>Orbales</taxon>
        <taxon>Orbaceae</taxon>
        <taxon>Gilliamella</taxon>
    </lineage>
</organism>
<dbReference type="EC" id="3.4.11.9" evidence="4"/>
<keyword evidence="6 13" id="KW-0479">Metal-binding</keyword>
<keyword evidence="7" id="KW-0378">Hydrolase</keyword>
<dbReference type="InterPro" id="IPR052433">
    <property type="entry name" value="X-Pro_dipept-like"/>
</dbReference>
<evidence type="ECO:0000313" key="16">
    <source>
        <dbReference type="Proteomes" id="UP000199670"/>
    </source>
</evidence>
<reference evidence="16" key="1">
    <citation type="submission" date="2016-08" db="EMBL/GenBank/DDBJ databases">
        <authorList>
            <person name="Varghese N."/>
            <person name="Submissions Spin"/>
        </authorList>
    </citation>
    <scope>NUCLEOTIDE SEQUENCE [LARGE SCALE GENOMIC DNA]</scope>
    <source>
        <strain evidence="16">R-53248</strain>
    </source>
</reference>
<protein>
    <recommendedName>
        <fullName evidence="10">Xaa-Pro aminopeptidase</fullName>
        <ecNumber evidence="4">3.4.11.9</ecNumber>
    </recommendedName>
    <alternativeName>
        <fullName evidence="11">Aminopeptidase P II</fullName>
    </alternativeName>
    <alternativeName>
        <fullName evidence="12">X-Pro aminopeptidase</fullName>
    </alternativeName>
</protein>
<evidence type="ECO:0000313" key="15">
    <source>
        <dbReference type="EMBL" id="SCC32901.1"/>
    </source>
</evidence>
<dbReference type="GO" id="GO:0005829">
    <property type="term" value="C:cytosol"/>
    <property type="evidence" value="ECO:0007669"/>
    <property type="project" value="TreeGrafter"/>
</dbReference>
<dbReference type="InterPro" id="IPR007865">
    <property type="entry name" value="Aminopep_P_N"/>
</dbReference>
<evidence type="ECO:0000256" key="1">
    <source>
        <dbReference type="ARBA" id="ARBA00001424"/>
    </source>
</evidence>
<feature type="domain" description="Aminopeptidase P N-terminal" evidence="14">
    <location>
        <begin position="6"/>
        <end position="140"/>
    </location>
</feature>
<gene>
    <name evidence="15" type="ORF">GA0061081_1207</name>
</gene>
<evidence type="ECO:0000256" key="5">
    <source>
        <dbReference type="ARBA" id="ARBA00022670"/>
    </source>
</evidence>
<comment type="similarity">
    <text evidence="3 13">Belongs to the peptidase M24B family.</text>
</comment>
<keyword evidence="15" id="KW-0031">Aminopeptidase</keyword>
<accession>A0A1C4DNN2</accession>
<dbReference type="InterPro" id="IPR000994">
    <property type="entry name" value="Pept_M24"/>
</dbReference>
<dbReference type="FunFam" id="3.90.230.10:FF:000002">
    <property type="entry name" value="Xaa-Pro aminopeptidase 3"/>
    <property type="match status" value="1"/>
</dbReference>
<name>A0A1C4DNN2_9GAMM</name>
<evidence type="ECO:0000256" key="3">
    <source>
        <dbReference type="ARBA" id="ARBA00008766"/>
    </source>
</evidence>